<proteinExistence type="predicted"/>
<dbReference type="Gene3D" id="3.10.20.310">
    <property type="entry name" value="membrane protein fhac"/>
    <property type="match status" value="1"/>
</dbReference>
<sequence>MRKSAVLAIAAFIPACFFSQEIPRDTLSVPVRDSLYQKIEDFSERNKTSRFFYKLLFRNVSDKKGAKDLIPENPELFRGKHIRKINIETNDPLGFGIPDENQRWYDRLGNRLHVKTRPGTVRNYLLFRPGDEYSQQALYESERLLRATRFVHRVSIRAVDSTATRDSVDVNISLRDSWSLRPMGSASGSKIGFGLEEMNFLGLGHELSVYYRRNFKEKEDFTRTYYKANNLFGTFVNSTAFWERDMDENEYAYLYAGRNFISPLMRWAGGGGLYFYNYFKRIPPDYQTAPENMPLEPIKFHAQEVWAGYQFRLFAQNSNTVRSNITLAARFRNMAYVDTPEEWLDPEAYFSSHQLYLASVGYTRRKYQVSKNIFNFNLPEDLPYGLKYSVTAGAMNVKGGKLLPYFGGDLGYGALLDWGMLNQRLQYGTFLRDGEMHRSTFRWDGTFFTPLRDYGKLNLRHFFSHTLVMGDRRSATLADRLNINNREEFPNFDEAVVGLDKLLLRYQAQVFINKPWKNFYLNPYFNATLGFLGTDKNLFKNPPNYKFAVGILLYNPYLAFNRFQLSLAYYPRRPFEEKGDFRFNGYRNYYIPLNTFEINAPSIVRYSDMPYGY</sequence>
<dbReference type="OrthoDB" id="1110633at2"/>
<evidence type="ECO:0000313" key="1">
    <source>
        <dbReference type="EMBL" id="SHJ10164.1"/>
    </source>
</evidence>
<dbReference type="STRING" id="1118202.SAMN05443429_10937"/>
<accession>A0A1M6GJQ4</accession>
<reference evidence="1 2" key="1">
    <citation type="submission" date="2016-11" db="EMBL/GenBank/DDBJ databases">
        <authorList>
            <person name="Jaros S."/>
            <person name="Januszkiewicz K."/>
            <person name="Wedrychowicz H."/>
        </authorList>
    </citation>
    <scope>NUCLEOTIDE SEQUENCE [LARGE SCALE GENOMIC DNA]</scope>
    <source>
        <strain evidence="1 2">DSM 25479</strain>
    </source>
</reference>
<protein>
    <submittedName>
        <fullName evidence="1">Uncharacterized protein</fullName>
    </submittedName>
</protein>
<evidence type="ECO:0000313" key="2">
    <source>
        <dbReference type="Proteomes" id="UP000184335"/>
    </source>
</evidence>
<dbReference type="RefSeq" id="WP_073180421.1">
    <property type="nucleotide sequence ID" value="NZ_FQYI01000009.1"/>
</dbReference>
<dbReference type="AlphaFoldDB" id="A0A1M6GJQ4"/>
<dbReference type="Proteomes" id="UP000184335">
    <property type="component" value="Unassembled WGS sequence"/>
</dbReference>
<dbReference type="EMBL" id="FQYI01000009">
    <property type="protein sequence ID" value="SHJ10164.1"/>
    <property type="molecule type" value="Genomic_DNA"/>
</dbReference>
<name>A0A1M6GJQ4_9FLAO</name>
<keyword evidence="2" id="KW-1185">Reference proteome</keyword>
<organism evidence="1 2">
    <name type="scientific">Cruoricaptor ignavus</name>
    <dbReference type="NCBI Taxonomy" id="1118202"/>
    <lineage>
        <taxon>Bacteria</taxon>
        <taxon>Pseudomonadati</taxon>
        <taxon>Bacteroidota</taxon>
        <taxon>Flavobacteriia</taxon>
        <taxon>Flavobacteriales</taxon>
        <taxon>Weeksellaceae</taxon>
        <taxon>Cruoricaptor</taxon>
    </lineage>
</organism>
<gene>
    <name evidence="1" type="ORF">SAMN05443429_10937</name>
</gene>